<dbReference type="Pfam" id="PF03080">
    <property type="entry name" value="Neprosin"/>
    <property type="match status" value="1"/>
</dbReference>
<protein>
    <recommendedName>
        <fullName evidence="1">Neprosin PEP catalytic domain-containing protein</fullName>
    </recommendedName>
</protein>
<name>A0AAV9A417_ACOGR</name>
<proteinExistence type="predicted"/>
<dbReference type="Proteomes" id="UP001179952">
    <property type="component" value="Unassembled WGS sequence"/>
</dbReference>
<dbReference type="InterPro" id="IPR004314">
    <property type="entry name" value="Neprosin"/>
</dbReference>
<feature type="domain" description="Neprosin PEP catalytic" evidence="1">
    <location>
        <begin position="3"/>
        <end position="36"/>
    </location>
</feature>
<dbReference type="Gene3D" id="3.90.1320.10">
    <property type="entry name" value="Outer-capsid protein sigma 3, large lobe"/>
    <property type="match status" value="1"/>
</dbReference>
<evidence type="ECO:0000313" key="3">
    <source>
        <dbReference type="Proteomes" id="UP001179952"/>
    </source>
</evidence>
<evidence type="ECO:0000313" key="2">
    <source>
        <dbReference type="EMBL" id="KAK1258936.1"/>
    </source>
</evidence>
<gene>
    <name evidence="2" type="ORF">QJS04_geneDACA020241</name>
</gene>
<keyword evidence="3" id="KW-1185">Reference proteome</keyword>
<organism evidence="2 3">
    <name type="scientific">Acorus gramineus</name>
    <name type="common">Dwarf sweet flag</name>
    <dbReference type="NCBI Taxonomy" id="55184"/>
    <lineage>
        <taxon>Eukaryota</taxon>
        <taxon>Viridiplantae</taxon>
        <taxon>Streptophyta</taxon>
        <taxon>Embryophyta</taxon>
        <taxon>Tracheophyta</taxon>
        <taxon>Spermatophyta</taxon>
        <taxon>Magnoliopsida</taxon>
        <taxon>Liliopsida</taxon>
        <taxon>Acoraceae</taxon>
        <taxon>Acorus</taxon>
    </lineage>
</organism>
<sequence>MEQVHPQLNGDSKTRLFSHWTADNYHSTGCYNLLYPEGVEARRGAGYSGSSGNREDGGLCGWMKSLGSSLITVFRA</sequence>
<reference evidence="2" key="2">
    <citation type="submission" date="2023-06" db="EMBL/GenBank/DDBJ databases">
        <authorList>
            <person name="Ma L."/>
            <person name="Liu K.-W."/>
            <person name="Li Z."/>
            <person name="Hsiao Y.-Y."/>
            <person name="Qi Y."/>
            <person name="Fu T."/>
            <person name="Tang G."/>
            <person name="Zhang D."/>
            <person name="Sun W.-H."/>
            <person name="Liu D.-K."/>
            <person name="Li Y."/>
            <person name="Chen G.-Z."/>
            <person name="Liu X.-D."/>
            <person name="Liao X.-Y."/>
            <person name="Jiang Y.-T."/>
            <person name="Yu X."/>
            <person name="Hao Y."/>
            <person name="Huang J."/>
            <person name="Zhao X.-W."/>
            <person name="Ke S."/>
            <person name="Chen Y.-Y."/>
            <person name="Wu W.-L."/>
            <person name="Hsu J.-L."/>
            <person name="Lin Y.-F."/>
            <person name="Huang M.-D."/>
            <person name="Li C.-Y."/>
            <person name="Huang L."/>
            <person name="Wang Z.-W."/>
            <person name="Zhao X."/>
            <person name="Zhong W.-Y."/>
            <person name="Peng D.-H."/>
            <person name="Ahmad S."/>
            <person name="Lan S."/>
            <person name="Zhang J.-S."/>
            <person name="Tsai W.-C."/>
            <person name="Van De Peer Y."/>
            <person name="Liu Z.-J."/>
        </authorList>
    </citation>
    <scope>NUCLEOTIDE SEQUENCE</scope>
    <source>
        <strain evidence="2">SCP</strain>
        <tissue evidence="2">Leaves</tissue>
    </source>
</reference>
<dbReference type="EMBL" id="JAUJYN010000013">
    <property type="protein sequence ID" value="KAK1258936.1"/>
    <property type="molecule type" value="Genomic_DNA"/>
</dbReference>
<dbReference type="AlphaFoldDB" id="A0AAV9A417"/>
<accession>A0AAV9A417</accession>
<comment type="caution">
    <text evidence="2">The sequence shown here is derived from an EMBL/GenBank/DDBJ whole genome shotgun (WGS) entry which is preliminary data.</text>
</comment>
<evidence type="ECO:0000259" key="1">
    <source>
        <dbReference type="Pfam" id="PF03080"/>
    </source>
</evidence>
<reference evidence="2" key="1">
    <citation type="journal article" date="2023" name="Nat. Commun.">
        <title>Diploid and tetraploid genomes of Acorus and the evolution of monocots.</title>
        <authorList>
            <person name="Ma L."/>
            <person name="Liu K.W."/>
            <person name="Li Z."/>
            <person name="Hsiao Y.Y."/>
            <person name="Qi Y."/>
            <person name="Fu T."/>
            <person name="Tang G.D."/>
            <person name="Zhang D."/>
            <person name="Sun W.H."/>
            <person name="Liu D.K."/>
            <person name="Li Y."/>
            <person name="Chen G.Z."/>
            <person name="Liu X.D."/>
            <person name="Liao X.Y."/>
            <person name="Jiang Y.T."/>
            <person name="Yu X."/>
            <person name="Hao Y."/>
            <person name="Huang J."/>
            <person name="Zhao X.W."/>
            <person name="Ke S."/>
            <person name="Chen Y.Y."/>
            <person name="Wu W.L."/>
            <person name="Hsu J.L."/>
            <person name="Lin Y.F."/>
            <person name="Huang M.D."/>
            <person name="Li C.Y."/>
            <person name="Huang L."/>
            <person name="Wang Z.W."/>
            <person name="Zhao X."/>
            <person name="Zhong W.Y."/>
            <person name="Peng D.H."/>
            <person name="Ahmad S."/>
            <person name="Lan S."/>
            <person name="Zhang J.S."/>
            <person name="Tsai W.C."/>
            <person name="Van de Peer Y."/>
            <person name="Liu Z.J."/>
        </authorList>
    </citation>
    <scope>NUCLEOTIDE SEQUENCE</scope>
    <source>
        <strain evidence="2">SCP</strain>
    </source>
</reference>